<keyword evidence="1" id="KW-0472">Membrane</keyword>
<sequence length="369" mass="42650">MNKQITVRFSIIIWLSLLVIILLANRYLFTVPMYEDGDAAANALQIINAKSFNEIYGNYSRWRFYHPGPFFFYMYAFSEILFYDLIPIFPAPQNSHIFMGIALQLGFFVCALHITANYFRATFFLPLALFCAFIHFSLVNRTIPGSIFLSIWPPHVLLFPFLCFLVSCASLARGKIQHLPIAVFCGSTLVHGHVAQPLFTIIIGLSSYGLFLFNRPKSSAKNNLWNDNIFKYSHIFALLIIGIFFLPIFLDFLKGEDSNFANILDHLGRYKAKKTWLQGFLYVASFFSYFGTQQILILPDAVTILAERWPYYLVWLTIFIYMGFSLYKRKNEPTIDSSFERYFLGIIIAALILSIVWAKRQETSCKNRN</sequence>
<evidence type="ECO:0000256" key="1">
    <source>
        <dbReference type="SAM" id="Phobius"/>
    </source>
</evidence>
<feature type="transmembrane region" description="Helical" evidence="1">
    <location>
        <begin position="70"/>
        <end position="89"/>
    </location>
</feature>
<feature type="transmembrane region" description="Helical" evidence="1">
    <location>
        <begin position="339"/>
        <end position="358"/>
    </location>
</feature>
<evidence type="ECO:0000313" key="3">
    <source>
        <dbReference type="Proteomes" id="UP000319191"/>
    </source>
</evidence>
<feature type="transmembrane region" description="Helical" evidence="1">
    <location>
        <begin position="309"/>
        <end position="327"/>
    </location>
</feature>
<feature type="transmembrane region" description="Helical" evidence="1">
    <location>
        <begin position="95"/>
        <end position="114"/>
    </location>
</feature>
<keyword evidence="1" id="KW-0812">Transmembrane</keyword>
<name>A0A552ITN3_9CHRO</name>
<feature type="transmembrane region" description="Helical" evidence="1">
    <location>
        <begin position="193"/>
        <end position="213"/>
    </location>
</feature>
<accession>A0A552ITN3</accession>
<feature type="transmembrane region" description="Helical" evidence="1">
    <location>
        <begin position="151"/>
        <end position="172"/>
    </location>
</feature>
<dbReference type="Proteomes" id="UP000319191">
    <property type="component" value="Unassembled WGS sequence"/>
</dbReference>
<protein>
    <recommendedName>
        <fullName evidence="4">Glycosyltransferase RgtA/B/C/D-like domain-containing protein</fullName>
    </recommendedName>
</protein>
<organism evidence="2 3">
    <name type="scientific">Microcystis novacekii Mn_MB_F_20050700_S1D</name>
    <dbReference type="NCBI Taxonomy" id="2486266"/>
    <lineage>
        <taxon>Bacteria</taxon>
        <taxon>Bacillati</taxon>
        <taxon>Cyanobacteriota</taxon>
        <taxon>Cyanophyceae</taxon>
        <taxon>Oscillatoriophycideae</taxon>
        <taxon>Chroococcales</taxon>
        <taxon>Microcystaceae</taxon>
        <taxon>Microcystis</taxon>
    </lineage>
</organism>
<feature type="transmembrane region" description="Helical" evidence="1">
    <location>
        <begin position="121"/>
        <end position="139"/>
    </location>
</feature>
<proteinExistence type="predicted"/>
<feature type="transmembrane region" description="Helical" evidence="1">
    <location>
        <begin position="6"/>
        <end position="24"/>
    </location>
</feature>
<gene>
    <name evidence="2" type="ORF">EWV54_13595</name>
</gene>
<comment type="caution">
    <text evidence="2">The sequence shown here is derived from an EMBL/GenBank/DDBJ whole genome shotgun (WGS) entry which is preliminary data.</text>
</comment>
<feature type="transmembrane region" description="Helical" evidence="1">
    <location>
        <begin position="279"/>
        <end position="297"/>
    </location>
</feature>
<keyword evidence="1" id="KW-1133">Transmembrane helix</keyword>
<dbReference type="AlphaFoldDB" id="A0A552ITN3"/>
<feature type="transmembrane region" description="Helical" evidence="1">
    <location>
        <begin position="233"/>
        <end position="253"/>
    </location>
</feature>
<dbReference type="EMBL" id="SFAV01000179">
    <property type="protein sequence ID" value="TRU86851.1"/>
    <property type="molecule type" value="Genomic_DNA"/>
</dbReference>
<evidence type="ECO:0000313" key="2">
    <source>
        <dbReference type="EMBL" id="TRU86851.1"/>
    </source>
</evidence>
<reference evidence="2 3" key="1">
    <citation type="submission" date="2019-01" db="EMBL/GenBank/DDBJ databases">
        <title>Coherence of Microcystis species and biogeography revealed through population genomics.</title>
        <authorList>
            <person name="Perez-Carrascal O.M."/>
            <person name="Terrat Y."/>
            <person name="Giani A."/>
            <person name="Fortin N."/>
            <person name="Tromas N."/>
            <person name="Shapiro B.J."/>
        </authorList>
    </citation>
    <scope>NUCLEOTIDE SEQUENCE [LARGE SCALE GENOMIC DNA]</scope>
    <source>
        <strain evidence="2">Mn_MB_F_20050700_S1D</strain>
    </source>
</reference>
<evidence type="ECO:0008006" key="4">
    <source>
        <dbReference type="Google" id="ProtNLM"/>
    </source>
</evidence>